<proteinExistence type="predicted"/>
<name>A0A8W8MFI9_MAGGI</name>
<keyword evidence="2" id="KW-1185">Reference proteome</keyword>
<reference evidence="1" key="1">
    <citation type="submission" date="2022-08" db="UniProtKB">
        <authorList>
            <consortium name="EnsemblMetazoa"/>
        </authorList>
    </citation>
    <scope>IDENTIFICATION</scope>
    <source>
        <strain evidence="1">05x7-T-G4-1.051#20</strain>
    </source>
</reference>
<evidence type="ECO:0000313" key="2">
    <source>
        <dbReference type="Proteomes" id="UP000005408"/>
    </source>
</evidence>
<dbReference type="Gene3D" id="2.60.40.10">
    <property type="entry name" value="Immunoglobulins"/>
    <property type="match status" value="1"/>
</dbReference>
<dbReference type="AlphaFoldDB" id="A0A8W8MFI9"/>
<dbReference type="EnsemblMetazoa" id="G32767.1">
    <property type="protein sequence ID" value="G32767.1:cds"/>
    <property type="gene ID" value="G32767"/>
</dbReference>
<evidence type="ECO:0000313" key="1">
    <source>
        <dbReference type="EnsemblMetazoa" id="G32767.1:cds"/>
    </source>
</evidence>
<dbReference type="InterPro" id="IPR013783">
    <property type="entry name" value="Ig-like_fold"/>
</dbReference>
<sequence>MLNKLIQMAGMNGDEWTISPVIIYDEHSILDPQNIALEVMGKTVHITCIASVGSSNNTMEELMWYIRKKNMNKSKHIILQEDKTETMANLS</sequence>
<organism evidence="1 2">
    <name type="scientific">Magallana gigas</name>
    <name type="common">Pacific oyster</name>
    <name type="synonym">Crassostrea gigas</name>
    <dbReference type="NCBI Taxonomy" id="29159"/>
    <lineage>
        <taxon>Eukaryota</taxon>
        <taxon>Metazoa</taxon>
        <taxon>Spiralia</taxon>
        <taxon>Lophotrochozoa</taxon>
        <taxon>Mollusca</taxon>
        <taxon>Bivalvia</taxon>
        <taxon>Autobranchia</taxon>
        <taxon>Pteriomorphia</taxon>
        <taxon>Ostreida</taxon>
        <taxon>Ostreoidea</taxon>
        <taxon>Ostreidae</taxon>
        <taxon>Magallana</taxon>
    </lineage>
</organism>
<dbReference type="Proteomes" id="UP000005408">
    <property type="component" value="Unassembled WGS sequence"/>
</dbReference>
<accession>A0A8W8MFI9</accession>
<protein>
    <submittedName>
        <fullName evidence="1">Uncharacterized protein</fullName>
    </submittedName>
</protein>